<proteinExistence type="predicted"/>
<comment type="caution">
    <text evidence="2">The sequence shown here is derived from an EMBL/GenBank/DDBJ whole genome shotgun (WGS) entry which is preliminary data.</text>
</comment>
<feature type="region of interest" description="Disordered" evidence="1">
    <location>
        <begin position="121"/>
        <end position="181"/>
    </location>
</feature>
<sequence>RNLAGVLGRQMGGAAVLPVRSIRSSVHRYADRQERVVRHHVSGFDGETVRDYPAPSRQDVLLVQATNPVRVRSVRVAGSLAHLLPDACRHPHGGGQGHGKYSLPSREDGILLSAPTGQRWIRNGGQSHLDLRSSSATAGSERTDSVGLTSTQQRRQQRQVAVGGRGEKANAGEAVDSHTPGCLSLLRHPVRPLRHCQPVSNCHSGIS</sequence>
<gene>
    <name evidence="2" type="ORF">BaRGS_00002851</name>
</gene>
<evidence type="ECO:0000256" key="1">
    <source>
        <dbReference type="SAM" id="MobiDB-lite"/>
    </source>
</evidence>
<accession>A0ABD0M2T8</accession>
<organism evidence="2 3">
    <name type="scientific">Batillaria attramentaria</name>
    <dbReference type="NCBI Taxonomy" id="370345"/>
    <lineage>
        <taxon>Eukaryota</taxon>
        <taxon>Metazoa</taxon>
        <taxon>Spiralia</taxon>
        <taxon>Lophotrochozoa</taxon>
        <taxon>Mollusca</taxon>
        <taxon>Gastropoda</taxon>
        <taxon>Caenogastropoda</taxon>
        <taxon>Sorbeoconcha</taxon>
        <taxon>Cerithioidea</taxon>
        <taxon>Batillariidae</taxon>
        <taxon>Batillaria</taxon>
    </lineage>
</organism>
<evidence type="ECO:0000313" key="3">
    <source>
        <dbReference type="Proteomes" id="UP001519460"/>
    </source>
</evidence>
<feature type="compositionally biased region" description="Polar residues" evidence="1">
    <location>
        <begin position="132"/>
        <end position="151"/>
    </location>
</feature>
<feature type="non-terminal residue" evidence="2">
    <location>
        <position position="1"/>
    </location>
</feature>
<dbReference type="Proteomes" id="UP001519460">
    <property type="component" value="Unassembled WGS sequence"/>
</dbReference>
<dbReference type="AlphaFoldDB" id="A0ABD0M2T8"/>
<keyword evidence="3" id="KW-1185">Reference proteome</keyword>
<name>A0ABD0M2T8_9CAEN</name>
<evidence type="ECO:0000313" key="2">
    <source>
        <dbReference type="EMBL" id="KAK7506129.1"/>
    </source>
</evidence>
<feature type="non-terminal residue" evidence="2">
    <location>
        <position position="207"/>
    </location>
</feature>
<dbReference type="EMBL" id="JACVVK020000008">
    <property type="protein sequence ID" value="KAK7506129.1"/>
    <property type="molecule type" value="Genomic_DNA"/>
</dbReference>
<protein>
    <submittedName>
        <fullName evidence="2">Uncharacterized protein</fullName>
    </submittedName>
</protein>
<reference evidence="2 3" key="1">
    <citation type="journal article" date="2023" name="Sci. Data">
        <title>Genome assembly of the Korean intertidal mud-creeper Batillaria attramentaria.</title>
        <authorList>
            <person name="Patra A.K."/>
            <person name="Ho P.T."/>
            <person name="Jun S."/>
            <person name="Lee S.J."/>
            <person name="Kim Y."/>
            <person name="Won Y.J."/>
        </authorList>
    </citation>
    <scope>NUCLEOTIDE SEQUENCE [LARGE SCALE GENOMIC DNA]</scope>
    <source>
        <strain evidence="2">Wonlab-2016</strain>
    </source>
</reference>